<protein>
    <submittedName>
        <fullName evidence="2">DNA-binding PadR family transcriptional regulator</fullName>
    </submittedName>
</protein>
<evidence type="ECO:0000259" key="1">
    <source>
        <dbReference type="Pfam" id="PF03551"/>
    </source>
</evidence>
<dbReference type="Gene3D" id="1.10.10.10">
    <property type="entry name" value="Winged helix-like DNA-binding domain superfamily/Winged helix DNA-binding domain"/>
    <property type="match status" value="1"/>
</dbReference>
<keyword evidence="3" id="KW-1185">Reference proteome</keyword>
<dbReference type="InterPro" id="IPR036390">
    <property type="entry name" value="WH_DNA-bd_sf"/>
</dbReference>
<dbReference type="SUPFAM" id="SSF46785">
    <property type="entry name" value="Winged helix' DNA-binding domain"/>
    <property type="match status" value="1"/>
</dbReference>
<dbReference type="CDD" id="cd00090">
    <property type="entry name" value="HTH_ARSR"/>
    <property type="match status" value="1"/>
</dbReference>
<reference evidence="2 3" key="1">
    <citation type="submission" date="2020-07" db="EMBL/GenBank/DDBJ databases">
        <title>Sequencing the genomes of 1000 actinobacteria strains.</title>
        <authorList>
            <person name="Klenk H.-P."/>
        </authorList>
    </citation>
    <scope>NUCLEOTIDE SEQUENCE [LARGE SCALE GENOMIC DNA]</scope>
    <source>
        <strain evidence="2 3">DSM 26341</strain>
    </source>
</reference>
<dbReference type="InterPro" id="IPR036388">
    <property type="entry name" value="WH-like_DNA-bd_sf"/>
</dbReference>
<keyword evidence="2" id="KW-0238">DNA-binding</keyword>
<dbReference type="InterPro" id="IPR011991">
    <property type="entry name" value="ArsR-like_HTH"/>
</dbReference>
<dbReference type="PANTHER" id="PTHR43252:SF7">
    <property type="entry name" value="TRANSCRIPTIONAL REGULATOR YQJI"/>
    <property type="match status" value="1"/>
</dbReference>
<evidence type="ECO:0000313" key="3">
    <source>
        <dbReference type="Proteomes" id="UP000539111"/>
    </source>
</evidence>
<dbReference type="PANTHER" id="PTHR43252">
    <property type="entry name" value="TRANSCRIPTIONAL REGULATOR YQJI"/>
    <property type="match status" value="1"/>
</dbReference>
<dbReference type="AlphaFoldDB" id="A0A7Z0D206"/>
<dbReference type="Pfam" id="PF03551">
    <property type="entry name" value="PadR"/>
    <property type="match status" value="1"/>
</dbReference>
<feature type="domain" description="Transcription regulator PadR N-terminal" evidence="1">
    <location>
        <begin position="14"/>
        <end position="81"/>
    </location>
</feature>
<dbReference type="GO" id="GO:0003677">
    <property type="term" value="F:DNA binding"/>
    <property type="evidence" value="ECO:0007669"/>
    <property type="project" value="UniProtKB-KW"/>
</dbReference>
<sequence length="206" mass="22387">MPPVFAHGALRLYLLALLSDGPKHGYELIGELSDRFGGTYKPSAGTIYPRLAKLQEEGLVETEQAGRRTVYRITDAGQAEVDARRDDLESVEDGIAESVKRMADDIRTDISATMRSMRADMAAAAQSARSSATTAWATGGDADRTPSGNRLRQLKEAEAQFTAFRNDMRAELRTHAARTGLDDLTVETIKTVLSQAKASIVATLKD</sequence>
<gene>
    <name evidence="2" type="ORF">BJY26_001683</name>
</gene>
<name>A0A7Z0D206_9MICO</name>
<dbReference type="RefSeq" id="WP_179427300.1">
    <property type="nucleotide sequence ID" value="NZ_JACBZP010000001.1"/>
</dbReference>
<evidence type="ECO:0000313" key="2">
    <source>
        <dbReference type="EMBL" id="NYI67377.1"/>
    </source>
</evidence>
<organism evidence="2 3">
    <name type="scientific">Spelaeicoccus albus</name>
    <dbReference type="NCBI Taxonomy" id="1280376"/>
    <lineage>
        <taxon>Bacteria</taxon>
        <taxon>Bacillati</taxon>
        <taxon>Actinomycetota</taxon>
        <taxon>Actinomycetes</taxon>
        <taxon>Micrococcales</taxon>
        <taxon>Brevibacteriaceae</taxon>
        <taxon>Spelaeicoccus</taxon>
    </lineage>
</organism>
<dbReference type="InterPro" id="IPR005149">
    <property type="entry name" value="Tscrpt_reg_PadR_N"/>
</dbReference>
<dbReference type="EMBL" id="JACBZP010000001">
    <property type="protein sequence ID" value="NYI67377.1"/>
    <property type="molecule type" value="Genomic_DNA"/>
</dbReference>
<dbReference type="Proteomes" id="UP000539111">
    <property type="component" value="Unassembled WGS sequence"/>
</dbReference>
<accession>A0A7Z0D206</accession>
<proteinExistence type="predicted"/>
<comment type="caution">
    <text evidence="2">The sequence shown here is derived from an EMBL/GenBank/DDBJ whole genome shotgun (WGS) entry which is preliminary data.</text>
</comment>